<dbReference type="AlphaFoldDB" id="A0A433NP50"/>
<comment type="caution">
    <text evidence="2">The sequence shown here is derived from an EMBL/GenBank/DDBJ whole genome shotgun (WGS) entry which is preliminary data.</text>
</comment>
<organism evidence="2 3">
    <name type="scientific">Chlorogloeopsis fritschii PCC 6912</name>
    <dbReference type="NCBI Taxonomy" id="211165"/>
    <lineage>
        <taxon>Bacteria</taxon>
        <taxon>Bacillati</taxon>
        <taxon>Cyanobacteriota</taxon>
        <taxon>Cyanophyceae</taxon>
        <taxon>Nostocales</taxon>
        <taxon>Chlorogloeopsidaceae</taxon>
        <taxon>Chlorogloeopsis</taxon>
    </lineage>
</organism>
<dbReference type="EMBL" id="RSCJ01000003">
    <property type="protein sequence ID" value="RUR85109.1"/>
    <property type="molecule type" value="Genomic_DNA"/>
</dbReference>
<accession>A0A433NP50</accession>
<gene>
    <name evidence="2" type="ORF">PCC6912_12250</name>
</gene>
<keyword evidence="3" id="KW-1185">Reference proteome</keyword>
<keyword evidence="1" id="KW-0812">Transmembrane</keyword>
<proteinExistence type="predicted"/>
<evidence type="ECO:0000256" key="1">
    <source>
        <dbReference type="SAM" id="Phobius"/>
    </source>
</evidence>
<feature type="transmembrane region" description="Helical" evidence="1">
    <location>
        <begin position="64"/>
        <end position="83"/>
    </location>
</feature>
<reference evidence="2 3" key="1">
    <citation type="journal article" date="2019" name="Genome Biol. Evol.">
        <title>Day and night: Metabolic profiles and evolutionary relationships of six axenic non-marine cyanobacteria.</title>
        <authorList>
            <person name="Will S.E."/>
            <person name="Henke P."/>
            <person name="Boedeker C."/>
            <person name="Huang S."/>
            <person name="Brinkmann H."/>
            <person name="Rohde M."/>
            <person name="Jarek M."/>
            <person name="Friedl T."/>
            <person name="Seufert S."/>
            <person name="Schumacher M."/>
            <person name="Overmann J."/>
            <person name="Neumann-Schaal M."/>
            <person name="Petersen J."/>
        </authorList>
    </citation>
    <scope>NUCLEOTIDE SEQUENCE [LARGE SCALE GENOMIC DNA]</scope>
    <source>
        <strain evidence="2 3">PCC 6912</strain>
    </source>
</reference>
<keyword evidence="1" id="KW-0472">Membrane</keyword>
<name>A0A433NP50_CHLFR</name>
<sequence>MNMKHYCDAWIEEWCQENGWTDLFIERCNSYWAFPPGAVMPEPIPTQVLRVIKAEKGLTLEERYWSFTAVIATMIAAVVTYWLKCPIPLVAAFAFNAVTVAQLEVEDAY</sequence>
<keyword evidence="1" id="KW-1133">Transmembrane helix</keyword>
<evidence type="ECO:0000313" key="3">
    <source>
        <dbReference type="Proteomes" id="UP000268857"/>
    </source>
</evidence>
<evidence type="ECO:0000313" key="2">
    <source>
        <dbReference type="EMBL" id="RUR85109.1"/>
    </source>
</evidence>
<dbReference type="Proteomes" id="UP000268857">
    <property type="component" value="Unassembled WGS sequence"/>
</dbReference>
<dbReference type="STRING" id="211165.GCA_000317285_04436"/>
<protein>
    <submittedName>
        <fullName evidence="2">Uncharacterized protein</fullName>
    </submittedName>
</protein>